<feature type="region of interest" description="Disordered" evidence="1">
    <location>
        <begin position="1"/>
        <end position="25"/>
    </location>
</feature>
<sequence>MQRRAGPAQQANQTQPADLVPRPSERLQVQLPFADHLHYSADATNSIWQTETTS</sequence>
<dbReference type="Proteomes" id="UP000479190">
    <property type="component" value="Unassembled WGS sequence"/>
</dbReference>
<evidence type="ECO:0000313" key="2">
    <source>
        <dbReference type="EMBL" id="CAB0033872.1"/>
    </source>
</evidence>
<dbReference type="AlphaFoldDB" id="A0A6H5IB24"/>
<gene>
    <name evidence="2" type="ORF">TBRA_LOCUS5770</name>
</gene>
<accession>A0A6H5IB24</accession>
<name>A0A6H5IB24_9HYME</name>
<proteinExistence type="predicted"/>
<dbReference type="EMBL" id="CADCXV010000728">
    <property type="protein sequence ID" value="CAB0033872.1"/>
    <property type="molecule type" value="Genomic_DNA"/>
</dbReference>
<evidence type="ECO:0000313" key="3">
    <source>
        <dbReference type="Proteomes" id="UP000479190"/>
    </source>
</evidence>
<protein>
    <submittedName>
        <fullName evidence="2">Uncharacterized protein</fullName>
    </submittedName>
</protein>
<keyword evidence="3" id="KW-1185">Reference proteome</keyword>
<evidence type="ECO:0000256" key="1">
    <source>
        <dbReference type="SAM" id="MobiDB-lite"/>
    </source>
</evidence>
<organism evidence="2 3">
    <name type="scientific">Trichogramma brassicae</name>
    <dbReference type="NCBI Taxonomy" id="86971"/>
    <lineage>
        <taxon>Eukaryota</taxon>
        <taxon>Metazoa</taxon>
        <taxon>Ecdysozoa</taxon>
        <taxon>Arthropoda</taxon>
        <taxon>Hexapoda</taxon>
        <taxon>Insecta</taxon>
        <taxon>Pterygota</taxon>
        <taxon>Neoptera</taxon>
        <taxon>Endopterygota</taxon>
        <taxon>Hymenoptera</taxon>
        <taxon>Apocrita</taxon>
        <taxon>Proctotrupomorpha</taxon>
        <taxon>Chalcidoidea</taxon>
        <taxon>Trichogrammatidae</taxon>
        <taxon>Trichogramma</taxon>
    </lineage>
</organism>
<reference evidence="2 3" key="1">
    <citation type="submission" date="2020-02" db="EMBL/GenBank/DDBJ databases">
        <authorList>
            <person name="Ferguson B K."/>
        </authorList>
    </citation>
    <scope>NUCLEOTIDE SEQUENCE [LARGE SCALE GENOMIC DNA]</scope>
</reference>